<gene>
    <name evidence="2" type="ORF">ABC974_14355</name>
</gene>
<protein>
    <submittedName>
        <fullName evidence="2">PilZ domain-containing protein</fullName>
    </submittedName>
</protein>
<dbReference type="InterPro" id="IPR009875">
    <property type="entry name" value="PilZ_domain"/>
</dbReference>
<name>A0ABU9Y4T5_9SPHN</name>
<sequence>MLENCNNGGLTTASLSGKPALPNDRRQHARHVSVLRVAKINTPRSEELCLVRNISGKGMMVHVYSDLCVGDPVSTEFNSGKPIAGRIIWHREGMIGIEFDESLDPDSILSGTNSVPAAPHPRPPRVGLELHGRIRVGSRYQTVTLCNISQGGANIRPSEPDTVLEKVVLMVNGLPPIAGSVRWQDEEHAGIEFDIPVSFEVLARWVPSVRRQG</sequence>
<evidence type="ECO:0000313" key="2">
    <source>
        <dbReference type="EMBL" id="MEN2790819.1"/>
    </source>
</evidence>
<feature type="domain" description="PilZ" evidence="1">
    <location>
        <begin position="24"/>
        <end position="107"/>
    </location>
</feature>
<dbReference type="Proteomes" id="UP001419910">
    <property type="component" value="Unassembled WGS sequence"/>
</dbReference>
<comment type="caution">
    <text evidence="2">The sequence shown here is derived from an EMBL/GenBank/DDBJ whole genome shotgun (WGS) entry which is preliminary data.</text>
</comment>
<dbReference type="RefSeq" id="WP_343891165.1">
    <property type="nucleotide sequence ID" value="NZ_BAAAEH010000039.1"/>
</dbReference>
<evidence type="ECO:0000313" key="3">
    <source>
        <dbReference type="Proteomes" id="UP001419910"/>
    </source>
</evidence>
<dbReference type="Gene3D" id="2.40.10.220">
    <property type="entry name" value="predicted glycosyltransferase like domains"/>
    <property type="match status" value="1"/>
</dbReference>
<organism evidence="2 3">
    <name type="scientific">Sphingomonas oligophenolica</name>
    <dbReference type="NCBI Taxonomy" id="301154"/>
    <lineage>
        <taxon>Bacteria</taxon>
        <taxon>Pseudomonadati</taxon>
        <taxon>Pseudomonadota</taxon>
        <taxon>Alphaproteobacteria</taxon>
        <taxon>Sphingomonadales</taxon>
        <taxon>Sphingomonadaceae</taxon>
        <taxon>Sphingomonas</taxon>
    </lineage>
</organism>
<feature type="domain" description="PilZ" evidence="1">
    <location>
        <begin position="124"/>
        <end position="198"/>
    </location>
</feature>
<dbReference type="Pfam" id="PF07238">
    <property type="entry name" value="PilZ"/>
    <property type="match status" value="2"/>
</dbReference>
<proteinExistence type="predicted"/>
<evidence type="ECO:0000259" key="1">
    <source>
        <dbReference type="Pfam" id="PF07238"/>
    </source>
</evidence>
<reference evidence="2 3" key="1">
    <citation type="submission" date="2024-05" db="EMBL/GenBank/DDBJ databases">
        <authorList>
            <person name="Liu Q."/>
            <person name="Xin Y.-H."/>
        </authorList>
    </citation>
    <scope>NUCLEOTIDE SEQUENCE [LARGE SCALE GENOMIC DNA]</scope>
    <source>
        <strain evidence="2 3">CGMCC 1.10181</strain>
    </source>
</reference>
<dbReference type="EMBL" id="JBDIME010000012">
    <property type="protein sequence ID" value="MEN2790819.1"/>
    <property type="molecule type" value="Genomic_DNA"/>
</dbReference>
<accession>A0ABU9Y4T5</accession>
<dbReference type="SUPFAM" id="SSF141371">
    <property type="entry name" value="PilZ domain-like"/>
    <property type="match status" value="2"/>
</dbReference>
<keyword evidence="3" id="KW-1185">Reference proteome</keyword>